<sequence length="178" mass="20049">MYRVDTLSRAYQSLSPTDTQRSETERDVESIHAVEDNLAISEQQLSEINQETAKDPTLQTLKKVILRDGLKTATLRQDVKEKIHRAHIGIHGCLRRAPEVVFLPSMNQEIAITLNTILSADENNTRSGFSNEQKPTRFAKTKAASFAIDPEVASFFGDSNFNGFGELRRDRGIFLIQI</sequence>
<feature type="compositionally biased region" description="Polar residues" evidence="1">
    <location>
        <begin position="9"/>
        <end position="19"/>
    </location>
</feature>
<dbReference type="EMBL" id="CALNXK010000126">
    <property type="protein sequence ID" value="CAH3163594.1"/>
    <property type="molecule type" value="Genomic_DNA"/>
</dbReference>
<dbReference type="Proteomes" id="UP001159405">
    <property type="component" value="Unassembled WGS sequence"/>
</dbReference>
<organism evidence="2 3">
    <name type="scientific">Porites lobata</name>
    <dbReference type="NCBI Taxonomy" id="104759"/>
    <lineage>
        <taxon>Eukaryota</taxon>
        <taxon>Metazoa</taxon>
        <taxon>Cnidaria</taxon>
        <taxon>Anthozoa</taxon>
        <taxon>Hexacorallia</taxon>
        <taxon>Scleractinia</taxon>
        <taxon>Fungiina</taxon>
        <taxon>Poritidae</taxon>
        <taxon>Porites</taxon>
    </lineage>
</organism>
<evidence type="ECO:0000313" key="3">
    <source>
        <dbReference type="Proteomes" id="UP001159405"/>
    </source>
</evidence>
<feature type="region of interest" description="Disordered" evidence="1">
    <location>
        <begin position="1"/>
        <end position="25"/>
    </location>
</feature>
<evidence type="ECO:0000256" key="1">
    <source>
        <dbReference type="SAM" id="MobiDB-lite"/>
    </source>
</evidence>
<proteinExistence type="predicted"/>
<gene>
    <name evidence="2" type="ORF">PLOB_00005934</name>
</gene>
<comment type="caution">
    <text evidence="2">The sequence shown here is derived from an EMBL/GenBank/DDBJ whole genome shotgun (WGS) entry which is preliminary data.</text>
</comment>
<evidence type="ECO:0000313" key="2">
    <source>
        <dbReference type="EMBL" id="CAH3163594.1"/>
    </source>
</evidence>
<name>A0ABN8QHA5_9CNID</name>
<reference evidence="2 3" key="1">
    <citation type="submission" date="2022-05" db="EMBL/GenBank/DDBJ databases">
        <authorList>
            <consortium name="Genoscope - CEA"/>
            <person name="William W."/>
        </authorList>
    </citation>
    <scope>NUCLEOTIDE SEQUENCE [LARGE SCALE GENOMIC DNA]</scope>
</reference>
<keyword evidence="3" id="KW-1185">Reference proteome</keyword>
<protein>
    <submittedName>
        <fullName evidence="2">Uncharacterized protein</fullName>
    </submittedName>
</protein>
<accession>A0ABN8QHA5</accession>